<keyword evidence="3" id="KW-1185">Reference proteome</keyword>
<keyword evidence="1" id="KW-0812">Transmembrane</keyword>
<evidence type="ECO:0000256" key="1">
    <source>
        <dbReference type="SAM" id="Phobius"/>
    </source>
</evidence>
<gene>
    <name evidence="2" type="ORF">V6X64_01390</name>
</gene>
<organism evidence="2 3">
    <name type="scientific">Spiribacter onubensis</name>
    <dbReference type="NCBI Taxonomy" id="3122420"/>
    <lineage>
        <taxon>Bacteria</taxon>
        <taxon>Pseudomonadati</taxon>
        <taxon>Pseudomonadota</taxon>
        <taxon>Gammaproteobacteria</taxon>
        <taxon>Chromatiales</taxon>
        <taxon>Ectothiorhodospiraceae</taxon>
        <taxon>Spiribacter</taxon>
    </lineage>
</organism>
<evidence type="ECO:0000313" key="3">
    <source>
        <dbReference type="Proteomes" id="UP001556653"/>
    </source>
</evidence>
<sequence>MEFSIFGILAVVLELIRPILLPLALVIVVDLVLLALVIGRHRSLNISGGIITAVGLGVLLGIAAALYFPIWTGASLSQLQSGIDYLGVIAAGIGIGIASGMILYPPLQLLMRKTA</sequence>
<keyword evidence="1" id="KW-0472">Membrane</keyword>
<reference evidence="2 3" key="1">
    <citation type="submission" date="2024-02" db="EMBL/GenBank/DDBJ databases">
        <title>New especies of Spiribacter isolated from saline water.</title>
        <authorList>
            <person name="Leon M.J."/>
            <person name="De La Haba R."/>
            <person name="Sanchez-Porro C."/>
            <person name="Ventosa A."/>
        </authorList>
    </citation>
    <scope>NUCLEOTIDE SEQUENCE [LARGE SCALE GENOMIC DNA]</scope>
    <source>
        <strain evidence="3">ag22IC4-227</strain>
    </source>
</reference>
<dbReference type="Proteomes" id="UP001556653">
    <property type="component" value="Unassembled WGS sequence"/>
</dbReference>
<evidence type="ECO:0000313" key="2">
    <source>
        <dbReference type="EMBL" id="MEX0385648.1"/>
    </source>
</evidence>
<protein>
    <recommendedName>
        <fullName evidence="4">Phage holin family protein</fullName>
    </recommendedName>
</protein>
<feature type="transmembrane region" description="Helical" evidence="1">
    <location>
        <begin position="19"/>
        <end position="38"/>
    </location>
</feature>
<accession>A0ABV3S696</accession>
<dbReference type="RefSeq" id="WP_367966130.1">
    <property type="nucleotide sequence ID" value="NZ_JBAKFI010000003.1"/>
</dbReference>
<feature type="transmembrane region" description="Helical" evidence="1">
    <location>
        <begin position="50"/>
        <end position="71"/>
    </location>
</feature>
<feature type="transmembrane region" description="Helical" evidence="1">
    <location>
        <begin position="83"/>
        <end position="104"/>
    </location>
</feature>
<proteinExistence type="predicted"/>
<keyword evidence="1" id="KW-1133">Transmembrane helix</keyword>
<dbReference type="EMBL" id="JBAKFJ010000001">
    <property type="protein sequence ID" value="MEX0385648.1"/>
    <property type="molecule type" value="Genomic_DNA"/>
</dbReference>
<name>A0ABV3S696_9GAMM</name>
<comment type="caution">
    <text evidence="2">The sequence shown here is derived from an EMBL/GenBank/DDBJ whole genome shotgun (WGS) entry which is preliminary data.</text>
</comment>
<evidence type="ECO:0008006" key="4">
    <source>
        <dbReference type="Google" id="ProtNLM"/>
    </source>
</evidence>